<name>A0ABT8ZW94_9SPHN</name>
<sequence>MSPRVESLTKTQVECLRAKWDGMTDAEIAKMRNTSRRVVEMHNAESRRKLRTNTTESAAKIAARELGWPPSDRPSDRKSELSQTSIFPPAISHGLEQATETSALRDIGWNYDPPPARISPWPLRSRGARRNDLSISTRNLWIIAIAIGMPAVLVLCMMMGDYLGRLVAGISHFLGP</sequence>
<organism evidence="4 5">
    <name type="scientific">Sphingomonas immobilis</name>
    <dbReference type="NCBI Taxonomy" id="3063997"/>
    <lineage>
        <taxon>Bacteria</taxon>
        <taxon>Pseudomonadati</taxon>
        <taxon>Pseudomonadota</taxon>
        <taxon>Alphaproteobacteria</taxon>
        <taxon>Sphingomonadales</taxon>
        <taxon>Sphingomonadaceae</taxon>
        <taxon>Sphingomonas</taxon>
    </lineage>
</organism>
<dbReference type="Pfam" id="PF00196">
    <property type="entry name" value="GerE"/>
    <property type="match status" value="1"/>
</dbReference>
<evidence type="ECO:0000256" key="2">
    <source>
        <dbReference type="SAM" id="Phobius"/>
    </source>
</evidence>
<feature type="transmembrane region" description="Helical" evidence="2">
    <location>
        <begin position="139"/>
        <end position="160"/>
    </location>
</feature>
<dbReference type="EMBL" id="JAUQSZ010000003">
    <property type="protein sequence ID" value="MDO7841828.1"/>
    <property type="molecule type" value="Genomic_DNA"/>
</dbReference>
<keyword evidence="2" id="KW-1133">Transmembrane helix</keyword>
<dbReference type="InterPro" id="IPR016032">
    <property type="entry name" value="Sig_transdc_resp-reg_C-effctor"/>
</dbReference>
<feature type="region of interest" description="Disordered" evidence="1">
    <location>
        <begin position="62"/>
        <end position="83"/>
    </location>
</feature>
<dbReference type="Gene3D" id="1.10.10.10">
    <property type="entry name" value="Winged helix-like DNA-binding domain superfamily/Winged helix DNA-binding domain"/>
    <property type="match status" value="1"/>
</dbReference>
<evidence type="ECO:0000313" key="5">
    <source>
        <dbReference type="Proteomes" id="UP001176468"/>
    </source>
</evidence>
<protein>
    <submittedName>
        <fullName evidence="4">LuxR C-terminal-related transcriptional regulator</fullName>
    </submittedName>
</protein>
<evidence type="ECO:0000256" key="1">
    <source>
        <dbReference type="SAM" id="MobiDB-lite"/>
    </source>
</evidence>
<keyword evidence="2" id="KW-0812">Transmembrane</keyword>
<dbReference type="RefSeq" id="WP_304560288.1">
    <property type="nucleotide sequence ID" value="NZ_JAUQSZ010000003.1"/>
</dbReference>
<dbReference type="SMART" id="SM00421">
    <property type="entry name" value="HTH_LUXR"/>
    <property type="match status" value="1"/>
</dbReference>
<evidence type="ECO:0000313" key="4">
    <source>
        <dbReference type="EMBL" id="MDO7841828.1"/>
    </source>
</evidence>
<accession>A0ABT8ZW94</accession>
<gene>
    <name evidence="4" type="ORF">Q5H94_05780</name>
</gene>
<evidence type="ECO:0000259" key="3">
    <source>
        <dbReference type="SMART" id="SM00421"/>
    </source>
</evidence>
<dbReference type="InterPro" id="IPR036388">
    <property type="entry name" value="WH-like_DNA-bd_sf"/>
</dbReference>
<dbReference type="Proteomes" id="UP001176468">
    <property type="component" value="Unassembled WGS sequence"/>
</dbReference>
<dbReference type="InterPro" id="IPR000792">
    <property type="entry name" value="Tscrpt_reg_LuxR_C"/>
</dbReference>
<comment type="caution">
    <text evidence="4">The sequence shown here is derived from an EMBL/GenBank/DDBJ whole genome shotgun (WGS) entry which is preliminary data.</text>
</comment>
<dbReference type="SUPFAM" id="SSF46894">
    <property type="entry name" value="C-terminal effector domain of the bipartite response regulators"/>
    <property type="match status" value="1"/>
</dbReference>
<proteinExistence type="predicted"/>
<keyword evidence="2" id="KW-0472">Membrane</keyword>
<keyword evidence="5" id="KW-1185">Reference proteome</keyword>
<feature type="domain" description="HTH luxR-type" evidence="3">
    <location>
        <begin position="5"/>
        <end position="62"/>
    </location>
</feature>
<reference evidence="4" key="1">
    <citation type="submission" date="2023-07" db="EMBL/GenBank/DDBJ databases">
        <authorList>
            <person name="Kim M.K."/>
        </authorList>
    </citation>
    <scope>NUCLEOTIDE SEQUENCE</scope>
    <source>
        <strain evidence="4">CA1-15</strain>
    </source>
</reference>